<organism evidence="2 3">
    <name type="scientific">Streptomyces solicathayae</name>
    <dbReference type="NCBI Taxonomy" id="3081768"/>
    <lineage>
        <taxon>Bacteria</taxon>
        <taxon>Bacillati</taxon>
        <taxon>Actinomycetota</taxon>
        <taxon>Actinomycetes</taxon>
        <taxon>Kitasatosporales</taxon>
        <taxon>Streptomycetaceae</taxon>
        <taxon>Streptomyces</taxon>
    </lineage>
</organism>
<dbReference type="Proteomes" id="UP001301731">
    <property type="component" value="Chromosome"/>
</dbReference>
<protein>
    <recommendedName>
        <fullName evidence="4">PASTA domain-containing protein</fullName>
    </recommendedName>
</protein>
<feature type="region of interest" description="Disordered" evidence="1">
    <location>
        <begin position="106"/>
        <end position="190"/>
    </location>
</feature>
<evidence type="ECO:0000313" key="2">
    <source>
        <dbReference type="EMBL" id="WOX23802.1"/>
    </source>
</evidence>
<feature type="compositionally biased region" description="Low complexity" evidence="1">
    <location>
        <begin position="112"/>
        <end position="124"/>
    </location>
</feature>
<evidence type="ECO:0008006" key="4">
    <source>
        <dbReference type="Google" id="ProtNLM"/>
    </source>
</evidence>
<evidence type="ECO:0000256" key="1">
    <source>
        <dbReference type="SAM" id="MobiDB-lite"/>
    </source>
</evidence>
<keyword evidence="3" id="KW-1185">Reference proteome</keyword>
<name>A0ABZ0LWF5_9ACTN</name>
<dbReference type="RefSeq" id="WP_318106053.1">
    <property type="nucleotide sequence ID" value="NZ_CP137573.1"/>
</dbReference>
<dbReference type="InterPro" id="IPR008971">
    <property type="entry name" value="HSP40/DnaJ_pept-bd"/>
</dbReference>
<dbReference type="SUPFAM" id="SSF49493">
    <property type="entry name" value="HSP40/DnaJ peptide-binding domain"/>
    <property type="match status" value="1"/>
</dbReference>
<sequence>MEIEIPLSLTPQQAAVGVGLSVDLPSGDQAHVDIPPGVRDGEVLRLTTASGPVRLLISVPGGPATAPMPVPGPAAPGQKSGAVGAIVALCLVGAVMAAVILAGGDEGDEDPSAGPSYGSSYDPSPTDEPSYGSSYTPTDEPTEDDTDDSSSYPDPDPTTEAPPDPYTTGTCLNGSLPTSDGPQSVSDVDEVPCSASDAHYKVIQTFPFTSDMNRCRDNPRTQYAFSSRYTINGATINEYVYCLVGLGSYAR</sequence>
<proteinExistence type="predicted"/>
<evidence type="ECO:0000313" key="3">
    <source>
        <dbReference type="Proteomes" id="UP001301731"/>
    </source>
</evidence>
<gene>
    <name evidence="2" type="ORF">R2D22_21415</name>
</gene>
<dbReference type="EMBL" id="CP137573">
    <property type="protein sequence ID" value="WOX23802.1"/>
    <property type="molecule type" value="Genomic_DNA"/>
</dbReference>
<reference evidence="2 3" key="1">
    <citation type="submission" date="2023-10" db="EMBL/GenBank/DDBJ databases">
        <title>The genome sequence of Streptomyces sp. HUAS YS2.</title>
        <authorList>
            <person name="Mo P."/>
        </authorList>
    </citation>
    <scope>NUCLEOTIDE SEQUENCE [LARGE SCALE GENOMIC DNA]</scope>
    <source>
        <strain evidence="2 3">HUAS YS2</strain>
    </source>
</reference>
<dbReference type="Gene3D" id="2.60.260.20">
    <property type="entry name" value="Urease metallochaperone UreE, N-terminal domain"/>
    <property type="match status" value="1"/>
</dbReference>
<feature type="compositionally biased region" description="Pro residues" evidence="1">
    <location>
        <begin position="154"/>
        <end position="165"/>
    </location>
</feature>
<accession>A0ABZ0LWF5</accession>
<feature type="compositionally biased region" description="Polar residues" evidence="1">
    <location>
        <begin position="169"/>
        <end position="186"/>
    </location>
</feature>